<reference evidence="3" key="1">
    <citation type="journal article" date="2021" name="PeerJ">
        <title>Extensive microbial diversity within the chicken gut microbiome revealed by metagenomics and culture.</title>
        <authorList>
            <person name="Gilroy R."/>
            <person name="Ravi A."/>
            <person name="Getino M."/>
            <person name="Pursley I."/>
            <person name="Horton D.L."/>
            <person name="Alikhan N.F."/>
            <person name="Baker D."/>
            <person name="Gharbi K."/>
            <person name="Hall N."/>
            <person name="Watson M."/>
            <person name="Adriaenssens E.M."/>
            <person name="Foster-Nyarko E."/>
            <person name="Jarju S."/>
            <person name="Secka A."/>
            <person name="Antonio M."/>
            <person name="Oren A."/>
            <person name="Chaudhuri R.R."/>
            <person name="La Ragione R."/>
            <person name="Hildebrand F."/>
            <person name="Pallen M.J."/>
        </authorList>
    </citation>
    <scope>NUCLEOTIDE SEQUENCE</scope>
    <source>
        <strain evidence="3">CHK171-505</strain>
    </source>
</reference>
<keyword evidence="3" id="KW-0540">Nuclease</keyword>
<dbReference type="SUPFAM" id="SSF54060">
    <property type="entry name" value="His-Me finger endonucleases"/>
    <property type="match status" value="1"/>
</dbReference>
<evidence type="ECO:0000259" key="1">
    <source>
        <dbReference type="Pfam" id="PF07463"/>
    </source>
</evidence>
<evidence type="ECO:0000313" key="4">
    <source>
        <dbReference type="Proteomes" id="UP000886856"/>
    </source>
</evidence>
<dbReference type="Proteomes" id="UP000886856">
    <property type="component" value="Unassembled WGS sequence"/>
</dbReference>
<name>A0A9D2I156_9LACT</name>
<sequence>MQNEIWKDIPGYEGYYQVSNLGNVKSLPRRVYRQDYYFVSKEKYLKFRKATQDRLYVDLYKNKEVKRFYVHSLVLLAFIGERPKGYSVCHINGNNQDNNLSNLKYDTPRQNQIDVYRYGKTHGNSKLSVEQVLEIRKLHETGEYTTRELAKKFSVSQNCTQRITRRDTFDWLNNDGTIRESQTKIS</sequence>
<dbReference type="EMBL" id="DWYW01000072">
    <property type="protein sequence ID" value="HJA89839.1"/>
    <property type="molecule type" value="Genomic_DNA"/>
</dbReference>
<dbReference type="Pfam" id="PF07463">
    <property type="entry name" value="NUMOD4"/>
    <property type="match status" value="1"/>
</dbReference>
<keyword evidence="3" id="KW-0255">Endonuclease</keyword>
<dbReference type="GO" id="GO:0016788">
    <property type="term" value="F:hydrolase activity, acting on ester bonds"/>
    <property type="evidence" value="ECO:0007669"/>
    <property type="project" value="InterPro"/>
</dbReference>
<evidence type="ECO:0000313" key="3">
    <source>
        <dbReference type="EMBL" id="HJA89839.1"/>
    </source>
</evidence>
<dbReference type="GO" id="GO:0004519">
    <property type="term" value="F:endonuclease activity"/>
    <property type="evidence" value="ECO:0007669"/>
    <property type="project" value="UniProtKB-KW"/>
</dbReference>
<dbReference type="Gene3D" id="3.90.75.20">
    <property type="match status" value="1"/>
</dbReference>
<evidence type="ECO:0000259" key="2">
    <source>
        <dbReference type="Pfam" id="PF13392"/>
    </source>
</evidence>
<feature type="domain" description="HNH nuclease" evidence="2">
    <location>
        <begin position="69"/>
        <end position="112"/>
    </location>
</feature>
<protein>
    <submittedName>
        <fullName evidence="3">HNH endonuclease</fullName>
    </submittedName>
</protein>
<feature type="domain" description="NUMOD4" evidence="1">
    <location>
        <begin position="4"/>
        <end position="38"/>
    </location>
</feature>
<comment type="caution">
    <text evidence="3">The sequence shown here is derived from an EMBL/GenBank/DDBJ whole genome shotgun (WGS) entry which is preliminary data.</text>
</comment>
<keyword evidence="3" id="KW-0378">Hydrolase</keyword>
<gene>
    <name evidence="3" type="ORF">H9948_03515</name>
</gene>
<proteinExistence type="predicted"/>
<dbReference type="InterPro" id="IPR044925">
    <property type="entry name" value="His-Me_finger_sf"/>
</dbReference>
<dbReference type="InterPro" id="IPR010902">
    <property type="entry name" value="NUMOD4"/>
</dbReference>
<organism evidence="3 4">
    <name type="scientific">Candidatus Jeotgalibaca merdavium</name>
    <dbReference type="NCBI Taxonomy" id="2838627"/>
    <lineage>
        <taxon>Bacteria</taxon>
        <taxon>Bacillati</taxon>
        <taxon>Bacillota</taxon>
        <taxon>Bacilli</taxon>
        <taxon>Lactobacillales</taxon>
        <taxon>Carnobacteriaceae</taxon>
        <taxon>Jeotgalibaca</taxon>
    </lineage>
</organism>
<dbReference type="AlphaFoldDB" id="A0A9D2I156"/>
<dbReference type="InterPro" id="IPR003615">
    <property type="entry name" value="HNH_nuc"/>
</dbReference>
<reference evidence="3" key="2">
    <citation type="submission" date="2021-04" db="EMBL/GenBank/DDBJ databases">
        <authorList>
            <person name="Gilroy R."/>
        </authorList>
    </citation>
    <scope>NUCLEOTIDE SEQUENCE</scope>
    <source>
        <strain evidence="3">CHK171-505</strain>
    </source>
</reference>
<dbReference type="Pfam" id="PF13392">
    <property type="entry name" value="HNH_3"/>
    <property type="match status" value="1"/>
</dbReference>
<accession>A0A9D2I156</accession>